<feature type="compositionally biased region" description="Basic and acidic residues" evidence="1">
    <location>
        <begin position="363"/>
        <end position="380"/>
    </location>
</feature>
<feature type="compositionally biased region" description="Basic and acidic residues" evidence="1">
    <location>
        <begin position="116"/>
        <end position="126"/>
    </location>
</feature>
<accession>A0A7S3XN37</accession>
<sequence length="426" mass="48119">MLFSKNQKEECWTFTDNDGDHKFLVRTDFVDLKNWNYLEHLYVLLEFTIGLRTQGTHEPGSKGRHRAVSFHSDSLSIDEEKKKSSESESSDSDNDKQEATIKASRKKDRPANSRGKAAENRNSNEKADECQVEMSCGWCKVSMAQIVSMSQTGRIQLDIQGGTPFASESIKPNDIRARRYGWRAAVKKVAGVKKSSQMELKIIPVHKLAAGQKEDIYRMPKNILLPFSSINLVRLYREYAVVKIHDTNLNQSNPIAGLAYGTKFSEPVLALFPKMINDQAMQLALRHHWEEELKDLLPLQKTETNLMIEKFQAIVLRLWPAYSTVEGRKDSRVPESYESMQKRAMILMQAGKGAIPFHERSEIRDTSTADNKKADGKNDDIQGIVKGKQESSIGKVESNSSEEDEGLEEAYIPFHSAEVAFGVSSV</sequence>
<reference evidence="2" key="1">
    <citation type="submission" date="2021-01" db="EMBL/GenBank/DDBJ databases">
        <authorList>
            <person name="Corre E."/>
            <person name="Pelletier E."/>
            <person name="Niang G."/>
            <person name="Scheremetjew M."/>
            <person name="Finn R."/>
            <person name="Kale V."/>
            <person name="Holt S."/>
            <person name="Cochrane G."/>
            <person name="Meng A."/>
            <person name="Brown T."/>
            <person name="Cohen L."/>
        </authorList>
    </citation>
    <scope>NUCLEOTIDE SEQUENCE</scope>
    <source>
        <strain evidence="2">CCMP3107</strain>
    </source>
</reference>
<evidence type="ECO:0000313" key="2">
    <source>
        <dbReference type="EMBL" id="CAE0624960.1"/>
    </source>
</evidence>
<dbReference type="EMBL" id="HBIU01008959">
    <property type="protein sequence ID" value="CAE0624960.1"/>
    <property type="molecule type" value="Transcribed_RNA"/>
</dbReference>
<name>A0A7S3XN37_HETAK</name>
<feature type="region of interest" description="Disordered" evidence="1">
    <location>
        <begin position="54"/>
        <end position="126"/>
    </location>
</feature>
<protein>
    <submittedName>
        <fullName evidence="2">Uncharacterized protein</fullName>
    </submittedName>
</protein>
<evidence type="ECO:0000256" key="1">
    <source>
        <dbReference type="SAM" id="MobiDB-lite"/>
    </source>
</evidence>
<organism evidence="2">
    <name type="scientific">Heterosigma akashiwo</name>
    <name type="common">Chromophytic alga</name>
    <name type="synonym">Heterosigma carterae</name>
    <dbReference type="NCBI Taxonomy" id="2829"/>
    <lineage>
        <taxon>Eukaryota</taxon>
        <taxon>Sar</taxon>
        <taxon>Stramenopiles</taxon>
        <taxon>Ochrophyta</taxon>
        <taxon>Raphidophyceae</taxon>
        <taxon>Chattonellales</taxon>
        <taxon>Chattonellaceae</taxon>
        <taxon>Heterosigma</taxon>
    </lineage>
</organism>
<gene>
    <name evidence="2" type="ORF">HAKA00212_LOCUS3627</name>
</gene>
<proteinExistence type="predicted"/>
<dbReference type="AlphaFoldDB" id="A0A7S3XN37"/>
<feature type="region of interest" description="Disordered" evidence="1">
    <location>
        <begin position="363"/>
        <end position="406"/>
    </location>
</feature>